<dbReference type="RefSeq" id="WP_110067289.1">
    <property type="nucleotide sequence ID" value="NZ_QGTW01000018.1"/>
</dbReference>
<name>A0A2V2ZKC8_9BACI</name>
<organism evidence="1 2">
    <name type="scientific">Cytobacillus oceanisediminis</name>
    <dbReference type="NCBI Taxonomy" id="665099"/>
    <lineage>
        <taxon>Bacteria</taxon>
        <taxon>Bacillati</taxon>
        <taxon>Bacillota</taxon>
        <taxon>Bacilli</taxon>
        <taxon>Bacillales</taxon>
        <taxon>Bacillaceae</taxon>
        <taxon>Cytobacillus</taxon>
    </lineage>
</organism>
<evidence type="ECO:0000313" key="2">
    <source>
        <dbReference type="Proteomes" id="UP000247150"/>
    </source>
</evidence>
<dbReference type="OrthoDB" id="2692034at2"/>
<dbReference type="Proteomes" id="UP000247150">
    <property type="component" value="Unassembled WGS sequence"/>
</dbReference>
<proteinExistence type="predicted"/>
<reference evidence="1 2" key="1">
    <citation type="submission" date="2018-05" db="EMBL/GenBank/DDBJ databases">
        <title>Freshwater and sediment microbial communities from various areas in North America, analyzing microbe dynamics in response to fracking.</title>
        <authorList>
            <person name="Lamendella R."/>
        </authorList>
    </citation>
    <scope>NUCLEOTIDE SEQUENCE [LARGE SCALE GENOMIC DNA]</scope>
    <source>
        <strain evidence="1 2">15_TX</strain>
    </source>
</reference>
<dbReference type="EMBL" id="QGTW01000018">
    <property type="protein sequence ID" value="PWW19807.1"/>
    <property type="molecule type" value="Genomic_DNA"/>
</dbReference>
<comment type="caution">
    <text evidence="1">The sequence shown here is derived from an EMBL/GenBank/DDBJ whole genome shotgun (WGS) entry which is preliminary data.</text>
</comment>
<protein>
    <submittedName>
        <fullName evidence="1">Uncharacterized protein</fullName>
    </submittedName>
</protein>
<gene>
    <name evidence="1" type="ORF">DFO73_1181</name>
</gene>
<evidence type="ECO:0000313" key="1">
    <source>
        <dbReference type="EMBL" id="PWW19807.1"/>
    </source>
</evidence>
<sequence length="97" mass="11683">MKSLQDSLYNWLTIKIVSDERPDDTAAADTEKMFFNILGDEFHVFNIEIEKDEVMYYVHYDNKDGERNKIRFPRELIEVMLNQIKNEPDKYVNYPED</sequence>
<accession>A0A2V2ZKC8</accession>
<dbReference type="AlphaFoldDB" id="A0A2V2ZKC8"/>